<dbReference type="InterPro" id="IPR004837">
    <property type="entry name" value="NaCa_Exmemb"/>
</dbReference>
<dbReference type="NCBIfam" id="TIGR00367">
    <property type="entry name" value="calcium/sodium antiporter"/>
    <property type="match status" value="1"/>
</dbReference>
<evidence type="ECO:0000256" key="5">
    <source>
        <dbReference type="SAM" id="Phobius"/>
    </source>
</evidence>
<feature type="transmembrane region" description="Helical" evidence="5">
    <location>
        <begin position="284"/>
        <end position="303"/>
    </location>
</feature>
<comment type="caution">
    <text evidence="7">The sequence shown here is derived from an EMBL/GenBank/DDBJ whole genome shotgun (WGS) entry which is preliminary data.</text>
</comment>
<dbReference type="EMBL" id="JBHTAH010000009">
    <property type="protein sequence ID" value="MFC7070272.1"/>
    <property type="molecule type" value="Genomic_DNA"/>
</dbReference>
<dbReference type="AlphaFoldDB" id="A0ABD5WEE3"/>
<dbReference type="GeneID" id="81125996"/>
<dbReference type="Proteomes" id="UP001596461">
    <property type="component" value="Unassembled WGS sequence"/>
</dbReference>
<dbReference type="PANTHER" id="PTHR10846">
    <property type="entry name" value="SODIUM/POTASSIUM/CALCIUM EXCHANGER"/>
    <property type="match status" value="1"/>
</dbReference>
<dbReference type="InterPro" id="IPR004481">
    <property type="entry name" value="K/Na/Ca-exchanger"/>
</dbReference>
<feature type="transmembrane region" description="Helical" evidence="5">
    <location>
        <begin position="223"/>
        <end position="245"/>
    </location>
</feature>
<name>A0ABD5WEE3_9EURY</name>
<feature type="transmembrane region" description="Helical" evidence="5">
    <location>
        <begin position="37"/>
        <end position="60"/>
    </location>
</feature>
<evidence type="ECO:0000256" key="2">
    <source>
        <dbReference type="ARBA" id="ARBA00022692"/>
    </source>
</evidence>
<keyword evidence="8" id="KW-1185">Reference proteome</keyword>
<keyword evidence="3 5" id="KW-1133">Transmembrane helix</keyword>
<evidence type="ECO:0000259" key="6">
    <source>
        <dbReference type="Pfam" id="PF01699"/>
    </source>
</evidence>
<feature type="transmembrane region" description="Helical" evidence="5">
    <location>
        <begin position="6"/>
        <end position="25"/>
    </location>
</feature>
<comment type="subcellular location">
    <subcellularLocation>
        <location evidence="1">Membrane</location>
        <topology evidence="1">Multi-pass membrane protein</topology>
    </subcellularLocation>
</comment>
<evidence type="ECO:0000256" key="4">
    <source>
        <dbReference type="ARBA" id="ARBA00023136"/>
    </source>
</evidence>
<feature type="transmembrane region" description="Helical" evidence="5">
    <location>
        <begin position="132"/>
        <end position="149"/>
    </location>
</feature>
<gene>
    <name evidence="7" type="ORF">ACFQL9_11520</name>
</gene>
<feature type="domain" description="Sodium/calcium exchanger membrane region" evidence="6">
    <location>
        <begin position="189"/>
        <end position="318"/>
    </location>
</feature>
<dbReference type="PANTHER" id="PTHR10846:SF8">
    <property type="entry name" value="INNER MEMBRANE PROTEIN YRBG"/>
    <property type="match status" value="1"/>
</dbReference>
<feature type="transmembrane region" description="Helical" evidence="5">
    <location>
        <begin position="189"/>
        <end position="211"/>
    </location>
</feature>
<dbReference type="GO" id="GO:0016020">
    <property type="term" value="C:membrane"/>
    <property type="evidence" value="ECO:0007669"/>
    <property type="project" value="UniProtKB-SubCell"/>
</dbReference>
<organism evidence="7 8">
    <name type="scientific">Halobaculum lipolyticum</name>
    <dbReference type="NCBI Taxonomy" id="3032001"/>
    <lineage>
        <taxon>Archaea</taxon>
        <taxon>Methanobacteriati</taxon>
        <taxon>Methanobacteriota</taxon>
        <taxon>Stenosarchaea group</taxon>
        <taxon>Halobacteria</taxon>
        <taxon>Halobacteriales</taxon>
        <taxon>Haloferacaceae</taxon>
        <taxon>Halobaculum</taxon>
    </lineage>
</organism>
<evidence type="ECO:0000313" key="8">
    <source>
        <dbReference type="Proteomes" id="UP001596461"/>
    </source>
</evidence>
<keyword evidence="4 5" id="KW-0472">Membrane</keyword>
<feature type="domain" description="Sodium/calcium exchanger membrane region" evidence="6">
    <location>
        <begin position="8"/>
        <end position="145"/>
    </location>
</feature>
<evidence type="ECO:0000313" key="7">
    <source>
        <dbReference type="EMBL" id="MFC7070272.1"/>
    </source>
</evidence>
<evidence type="ECO:0000256" key="1">
    <source>
        <dbReference type="ARBA" id="ARBA00004141"/>
    </source>
</evidence>
<keyword evidence="2 5" id="KW-0812">Transmembrane</keyword>
<reference evidence="7 8" key="1">
    <citation type="journal article" date="2019" name="Int. J. Syst. Evol. Microbiol.">
        <title>The Global Catalogue of Microorganisms (GCM) 10K type strain sequencing project: providing services to taxonomists for standard genome sequencing and annotation.</title>
        <authorList>
            <consortium name="The Broad Institute Genomics Platform"/>
            <consortium name="The Broad Institute Genome Sequencing Center for Infectious Disease"/>
            <person name="Wu L."/>
            <person name="Ma J."/>
        </authorList>
    </citation>
    <scope>NUCLEOTIDE SEQUENCE [LARGE SCALE GENOMIC DNA]</scope>
    <source>
        <strain evidence="7 8">DT31</strain>
    </source>
</reference>
<sequence length="332" mass="33018">MALAADAALLVVGVVALWVGARLLVGSSVRLARRVGVSDLLIGVTVVAVGTSSPEIVVTVRAALGGAGALAVGNVVGSNLYNLAVVLGAVAIAGSFPVDRSLVRRDGAALVAATVACALALVDLRVTPGEGAGLLALLVAYTVVAVRAGRVDAADATATDGDGVARPARERVDLSTPARRLATGPARELALVLAGLAVVLLGGDLLVGSAIRLARAAGVSEWVIGGTVVAAGTSTPEFAVSLVAVRRGSLGVSVGNVVGSSVVNVLGVLGLASLLTPLSVGPEALWSVAWLVGLTVVVVAALWSGRRLTRAEGVLLALSEAVRWALSLLRVF</sequence>
<evidence type="ECO:0000256" key="3">
    <source>
        <dbReference type="ARBA" id="ARBA00022989"/>
    </source>
</evidence>
<dbReference type="Pfam" id="PF01699">
    <property type="entry name" value="Na_Ca_ex"/>
    <property type="match status" value="2"/>
</dbReference>
<dbReference type="RefSeq" id="WP_284031131.1">
    <property type="nucleotide sequence ID" value="NZ_CP126154.1"/>
</dbReference>
<feature type="transmembrane region" description="Helical" evidence="5">
    <location>
        <begin position="80"/>
        <end position="98"/>
    </location>
</feature>
<dbReference type="InterPro" id="IPR044880">
    <property type="entry name" value="NCX_ion-bd_dom_sf"/>
</dbReference>
<proteinExistence type="predicted"/>
<feature type="transmembrane region" description="Helical" evidence="5">
    <location>
        <begin position="257"/>
        <end position="278"/>
    </location>
</feature>
<protein>
    <submittedName>
        <fullName evidence="7">Calcium/sodium antiporter</fullName>
    </submittedName>
</protein>
<accession>A0ABD5WEE3</accession>
<dbReference type="Gene3D" id="1.20.1420.30">
    <property type="entry name" value="NCX, central ion-binding region"/>
    <property type="match status" value="2"/>
</dbReference>